<dbReference type="PANTHER" id="PTHR47642">
    <property type="entry name" value="ATP-DEPENDENT DNA HELICASE"/>
    <property type="match status" value="1"/>
</dbReference>
<organism evidence="3 4">
    <name type="scientific">Penicillium antarcticum</name>
    <dbReference type="NCBI Taxonomy" id="416450"/>
    <lineage>
        <taxon>Eukaryota</taxon>
        <taxon>Fungi</taxon>
        <taxon>Dikarya</taxon>
        <taxon>Ascomycota</taxon>
        <taxon>Pezizomycotina</taxon>
        <taxon>Eurotiomycetes</taxon>
        <taxon>Eurotiomycetidae</taxon>
        <taxon>Eurotiales</taxon>
        <taxon>Aspergillaceae</taxon>
        <taxon>Penicillium</taxon>
    </lineage>
</organism>
<keyword evidence="1" id="KW-0067">ATP-binding</keyword>
<dbReference type="GO" id="GO:0005524">
    <property type="term" value="F:ATP binding"/>
    <property type="evidence" value="ECO:0007669"/>
    <property type="project" value="UniProtKB-KW"/>
</dbReference>
<dbReference type="InterPro" id="IPR027417">
    <property type="entry name" value="P-loop_NTPase"/>
</dbReference>
<dbReference type="SUPFAM" id="SSF52540">
    <property type="entry name" value="P-loop containing nucleoside triphosphate hydrolases"/>
    <property type="match status" value="1"/>
</dbReference>
<gene>
    <name evidence="3" type="ORF">PENANT_c186G05647</name>
</gene>
<dbReference type="EC" id="5.6.2.3" evidence="1"/>
<dbReference type="GO" id="GO:0006281">
    <property type="term" value="P:DNA repair"/>
    <property type="evidence" value="ECO:0007669"/>
    <property type="project" value="UniProtKB-KW"/>
</dbReference>
<keyword evidence="4" id="KW-1185">Reference proteome</keyword>
<keyword evidence="1" id="KW-0547">Nucleotide-binding</keyword>
<accession>A0A1V6PBN7</accession>
<proteinExistence type="inferred from homology"/>
<evidence type="ECO:0000313" key="4">
    <source>
        <dbReference type="Proteomes" id="UP000191672"/>
    </source>
</evidence>
<sequence>MLYESSGLKSFPASILQNWQDHIKNISKLTDQDPYAETSAVCVQDLDDFNLEGVDDVLVPVLTDSDPLPDLQQRRLRVGQNPTGASITLLVCEIIPLNEKQRIAVERVLAEVLICANHPYDSSQRKQTLLYVGGEGGVGKSQIIKAIVAAMDLIRRKNEIILMAPTGAAADVIGGSTYHTSLGISLNRYRRTGVGPRVRRLWSRKTIMIIDEVSMVDLSALSIINTHCKIARYLDRSSPDLFGGLPMVILMGDFYRLPPVQGQTLWKLPRNETDQDGKLI</sequence>
<dbReference type="GO" id="GO:0016887">
    <property type="term" value="F:ATP hydrolysis activity"/>
    <property type="evidence" value="ECO:0007669"/>
    <property type="project" value="RHEA"/>
</dbReference>
<keyword evidence="1" id="KW-0233">DNA recombination</keyword>
<protein>
    <recommendedName>
        <fullName evidence="1">ATP-dependent DNA helicase</fullName>
        <ecNumber evidence="1">5.6.2.3</ecNumber>
    </recommendedName>
</protein>
<dbReference type="PANTHER" id="PTHR47642:SF5">
    <property type="entry name" value="ATP-DEPENDENT DNA HELICASE"/>
    <property type="match status" value="1"/>
</dbReference>
<dbReference type="InterPro" id="IPR010285">
    <property type="entry name" value="DNA_helicase_pif1-like_DEAD"/>
</dbReference>
<dbReference type="GO" id="GO:0043139">
    <property type="term" value="F:5'-3' DNA helicase activity"/>
    <property type="evidence" value="ECO:0007669"/>
    <property type="project" value="UniProtKB-EC"/>
</dbReference>
<evidence type="ECO:0000256" key="1">
    <source>
        <dbReference type="RuleBase" id="RU363044"/>
    </source>
</evidence>
<reference evidence="4" key="1">
    <citation type="journal article" date="2017" name="Nat. Microbiol.">
        <title>Global analysis of biosynthetic gene clusters reveals vast potential of secondary metabolite production in Penicillium species.</title>
        <authorList>
            <person name="Nielsen J.C."/>
            <person name="Grijseels S."/>
            <person name="Prigent S."/>
            <person name="Ji B."/>
            <person name="Dainat J."/>
            <person name="Nielsen K.F."/>
            <person name="Frisvad J.C."/>
            <person name="Workman M."/>
            <person name="Nielsen J."/>
        </authorList>
    </citation>
    <scope>NUCLEOTIDE SEQUENCE [LARGE SCALE GENOMIC DNA]</scope>
    <source>
        <strain evidence="4">IBT 31811</strain>
    </source>
</reference>
<dbReference type="GO" id="GO:0006310">
    <property type="term" value="P:DNA recombination"/>
    <property type="evidence" value="ECO:0007669"/>
    <property type="project" value="UniProtKB-KW"/>
</dbReference>
<evidence type="ECO:0000259" key="2">
    <source>
        <dbReference type="Pfam" id="PF05970"/>
    </source>
</evidence>
<comment type="caution">
    <text evidence="3">The sequence shown here is derived from an EMBL/GenBank/DDBJ whole genome shotgun (WGS) entry which is preliminary data.</text>
</comment>
<comment type="catalytic activity">
    <reaction evidence="1">
        <text>ATP + H2O = ADP + phosphate + H(+)</text>
        <dbReference type="Rhea" id="RHEA:13065"/>
        <dbReference type="ChEBI" id="CHEBI:15377"/>
        <dbReference type="ChEBI" id="CHEBI:15378"/>
        <dbReference type="ChEBI" id="CHEBI:30616"/>
        <dbReference type="ChEBI" id="CHEBI:43474"/>
        <dbReference type="ChEBI" id="CHEBI:456216"/>
        <dbReference type="EC" id="5.6.2.3"/>
    </reaction>
</comment>
<dbReference type="EMBL" id="MDYN01000186">
    <property type="protein sequence ID" value="OQD74223.1"/>
    <property type="molecule type" value="Genomic_DNA"/>
</dbReference>
<comment type="cofactor">
    <cofactor evidence="1">
        <name>Mg(2+)</name>
        <dbReference type="ChEBI" id="CHEBI:18420"/>
    </cofactor>
</comment>
<dbReference type="STRING" id="416450.A0A1V6PBN7"/>
<keyword evidence="1" id="KW-0347">Helicase</keyword>
<dbReference type="Proteomes" id="UP000191672">
    <property type="component" value="Unassembled WGS sequence"/>
</dbReference>
<comment type="similarity">
    <text evidence="1">Belongs to the helicase family.</text>
</comment>
<evidence type="ECO:0000313" key="3">
    <source>
        <dbReference type="EMBL" id="OQD74223.1"/>
    </source>
</evidence>
<keyword evidence="1" id="KW-0234">DNA repair</keyword>
<dbReference type="OrthoDB" id="432234at2759"/>
<keyword evidence="1" id="KW-0378">Hydrolase</keyword>
<feature type="domain" description="DNA helicase Pif1-like DEAD-box helicase" evidence="2">
    <location>
        <begin position="124"/>
        <end position="261"/>
    </location>
</feature>
<dbReference type="InterPro" id="IPR051055">
    <property type="entry name" value="PIF1_helicase"/>
</dbReference>
<keyword evidence="1" id="KW-0227">DNA damage</keyword>
<dbReference type="Pfam" id="PF05970">
    <property type="entry name" value="PIF1"/>
    <property type="match status" value="1"/>
</dbReference>
<dbReference type="AlphaFoldDB" id="A0A1V6PBN7"/>
<name>A0A1V6PBN7_9EURO</name>
<dbReference type="GO" id="GO:0000723">
    <property type="term" value="P:telomere maintenance"/>
    <property type="evidence" value="ECO:0007669"/>
    <property type="project" value="InterPro"/>
</dbReference>
<dbReference type="Gene3D" id="3.40.50.300">
    <property type="entry name" value="P-loop containing nucleotide triphosphate hydrolases"/>
    <property type="match status" value="1"/>
</dbReference>